<dbReference type="GO" id="GO:0046047">
    <property type="term" value="P:TTP catabolic process"/>
    <property type="evidence" value="ECO:0007669"/>
    <property type="project" value="TreeGrafter"/>
</dbReference>
<comment type="catalytic activity">
    <reaction evidence="1">
        <text>ATP + H2O = AMP + diphosphate + H(+)</text>
        <dbReference type="Rhea" id="RHEA:14245"/>
        <dbReference type="ChEBI" id="CHEBI:15377"/>
        <dbReference type="ChEBI" id="CHEBI:15378"/>
        <dbReference type="ChEBI" id="CHEBI:30616"/>
        <dbReference type="ChEBI" id="CHEBI:33019"/>
        <dbReference type="ChEBI" id="CHEBI:456215"/>
        <dbReference type="EC" id="3.6.1.8"/>
    </reaction>
</comment>
<keyword evidence="7" id="KW-1185">Reference proteome</keyword>
<dbReference type="GO" id="GO:0046081">
    <property type="term" value="P:dUTP catabolic process"/>
    <property type="evidence" value="ECO:0007669"/>
    <property type="project" value="TreeGrafter"/>
</dbReference>
<dbReference type="GO" id="GO:0046052">
    <property type="term" value="P:UTP catabolic process"/>
    <property type="evidence" value="ECO:0007669"/>
    <property type="project" value="TreeGrafter"/>
</dbReference>
<dbReference type="EMBL" id="CP036150">
    <property type="protein sequence ID" value="QEN07564.1"/>
    <property type="molecule type" value="Genomic_DNA"/>
</dbReference>
<keyword evidence="6" id="KW-0378">Hydrolase</keyword>
<evidence type="ECO:0000259" key="5">
    <source>
        <dbReference type="Pfam" id="PF03819"/>
    </source>
</evidence>
<dbReference type="NCBIfam" id="TIGR00444">
    <property type="entry name" value="mazG"/>
    <property type="match status" value="1"/>
</dbReference>
<sequence>MNQKNRKNSFEDLCLTIEALRAPGGCPWDREQTPESLSSDFIEEVYEAVDAIKEKDDEHLKEELGDVYLLVTMIAYMKQQEGQFNIADVLDGIREKLIRRHPHVFGDSTADSPDDVLKQWEDIKVHVEGRSPKKSILDKVSKGLPPLERAYKLQKKAAKVGFDWPDVNAVWDKVHEEIDEVRSVEPENKDHLLEEVGDLLFSVVNIARYLNIDPAEAMHHCNHKFMTRFSYVENKMKDENLDMNSDNFEKMDQLWDESKLK</sequence>
<feature type="domain" description="NTP pyrophosphohydrolase MazG-like" evidence="5">
    <location>
        <begin position="32"/>
        <end position="105"/>
    </location>
</feature>
<dbReference type="AlphaFoldDB" id="A0A5C1QLY0"/>
<dbReference type="InterPro" id="IPR011551">
    <property type="entry name" value="NTP_PyrPHydrolase_MazG"/>
</dbReference>
<organism evidence="6 7">
    <name type="scientific">Oceanispirochaeta crateris</name>
    <dbReference type="NCBI Taxonomy" id="2518645"/>
    <lineage>
        <taxon>Bacteria</taxon>
        <taxon>Pseudomonadati</taxon>
        <taxon>Spirochaetota</taxon>
        <taxon>Spirochaetia</taxon>
        <taxon>Spirochaetales</taxon>
        <taxon>Spirochaetaceae</taxon>
        <taxon>Oceanispirochaeta</taxon>
    </lineage>
</organism>
<evidence type="ECO:0000256" key="1">
    <source>
        <dbReference type="ARBA" id="ARBA00052141"/>
    </source>
</evidence>
<dbReference type="PANTHER" id="PTHR30522">
    <property type="entry name" value="NUCLEOSIDE TRIPHOSPHATE PYROPHOSPHOHYDROLASE"/>
    <property type="match status" value="1"/>
</dbReference>
<evidence type="ECO:0000256" key="4">
    <source>
        <dbReference type="ARBA" id="ARBA00074799"/>
    </source>
</evidence>
<dbReference type="NCBIfam" id="NF007113">
    <property type="entry name" value="PRK09562.1"/>
    <property type="match status" value="1"/>
</dbReference>
<dbReference type="GO" id="GO:0006950">
    <property type="term" value="P:response to stress"/>
    <property type="evidence" value="ECO:0007669"/>
    <property type="project" value="UniProtKB-ARBA"/>
</dbReference>
<protein>
    <recommendedName>
        <fullName evidence="4">Nucleoside triphosphate pyrophosphohydrolase</fullName>
        <ecNumber evidence="3">3.6.1.8</ecNumber>
    </recommendedName>
</protein>
<proteinExistence type="inferred from homology"/>
<evidence type="ECO:0000313" key="6">
    <source>
        <dbReference type="EMBL" id="QEN07564.1"/>
    </source>
</evidence>
<dbReference type="InterPro" id="IPR048011">
    <property type="entry name" value="NTP-PPase_MazG-like_C"/>
</dbReference>
<gene>
    <name evidence="6" type="ORF">EXM22_06025</name>
</gene>
<dbReference type="FunFam" id="1.10.287.1080:FF:000003">
    <property type="entry name" value="Nucleoside triphosphate pyrophosphohydrolase"/>
    <property type="match status" value="1"/>
</dbReference>
<dbReference type="RefSeq" id="WP_149485644.1">
    <property type="nucleotide sequence ID" value="NZ_CP036150.1"/>
</dbReference>
<accession>A0A5C1QLY0</accession>
<dbReference type="GO" id="GO:0046076">
    <property type="term" value="P:dTTP catabolic process"/>
    <property type="evidence" value="ECO:0007669"/>
    <property type="project" value="TreeGrafter"/>
</dbReference>
<dbReference type="InterPro" id="IPR004518">
    <property type="entry name" value="MazG-like_dom"/>
</dbReference>
<dbReference type="EC" id="3.6.1.8" evidence="3"/>
<dbReference type="FunFam" id="1.10.287.1080:FF:000001">
    <property type="entry name" value="Nucleoside triphosphate pyrophosphohydrolase"/>
    <property type="match status" value="1"/>
</dbReference>
<dbReference type="Pfam" id="PF03819">
    <property type="entry name" value="MazG"/>
    <property type="match status" value="2"/>
</dbReference>
<dbReference type="CDD" id="cd11528">
    <property type="entry name" value="NTP-PPase_MazG_Nterm"/>
    <property type="match status" value="1"/>
</dbReference>
<evidence type="ECO:0000256" key="2">
    <source>
        <dbReference type="ARBA" id="ARBA00061115"/>
    </source>
</evidence>
<dbReference type="SUPFAM" id="SSF101386">
    <property type="entry name" value="all-alpha NTP pyrophosphatases"/>
    <property type="match status" value="2"/>
</dbReference>
<dbReference type="OrthoDB" id="9808939at2"/>
<dbReference type="GO" id="GO:0006203">
    <property type="term" value="P:dGTP catabolic process"/>
    <property type="evidence" value="ECO:0007669"/>
    <property type="project" value="TreeGrafter"/>
</dbReference>
<dbReference type="Proteomes" id="UP000324209">
    <property type="component" value="Chromosome"/>
</dbReference>
<evidence type="ECO:0000256" key="3">
    <source>
        <dbReference type="ARBA" id="ARBA00066372"/>
    </source>
</evidence>
<name>A0A5C1QLY0_9SPIO</name>
<reference evidence="6 7" key="1">
    <citation type="submission" date="2019-02" db="EMBL/GenBank/DDBJ databases">
        <title>Complete Genome Sequence and Methylome Analysis of free living Spirochaetas.</title>
        <authorList>
            <person name="Fomenkov A."/>
            <person name="Dubinina G."/>
            <person name="Leshcheva N."/>
            <person name="Mikheeva N."/>
            <person name="Grabovich M."/>
            <person name="Vincze T."/>
            <person name="Roberts R.J."/>
        </authorList>
    </citation>
    <scope>NUCLEOTIDE SEQUENCE [LARGE SCALE GENOMIC DNA]</scope>
    <source>
        <strain evidence="6 7">K2</strain>
    </source>
</reference>
<dbReference type="Gene3D" id="1.10.287.1080">
    <property type="entry name" value="MazG-like"/>
    <property type="match status" value="2"/>
</dbReference>
<dbReference type="GO" id="GO:0047693">
    <property type="term" value="F:ATP diphosphatase activity"/>
    <property type="evidence" value="ECO:0007669"/>
    <property type="project" value="UniProtKB-EC"/>
</dbReference>
<dbReference type="CDD" id="cd11529">
    <property type="entry name" value="NTP-PPase_MazG_Cterm"/>
    <property type="match status" value="1"/>
</dbReference>
<dbReference type="PANTHER" id="PTHR30522:SF0">
    <property type="entry name" value="NUCLEOSIDE TRIPHOSPHATE PYROPHOSPHOHYDROLASE"/>
    <property type="match status" value="1"/>
</dbReference>
<dbReference type="KEGG" id="ock:EXM22_06025"/>
<evidence type="ECO:0000313" key="7">
    <source>
        <dbReference type="Proteomes" id="UP000324209"/>
    </source>
</evidence>
<dbReference type="GO" id="GO:0046061">
    <property type="term" value="P:dATP catabolic process"/>
    <property type="evidence" value="ECO:0007669"/>
    <property type="project" value="TreeGrafter"/>
</dbReference>
<comment type="similarity">
    <text evidence="2">Belongs to the nucleoside triphosphate pyrophosphohydrolase family.</text>
</comment>
<feature type="domain" description="NTP pyrophosphohydrolase MazG-like" evidence="5">
    <location>
        <begin position="174"/>
        <end position="228"/>
    </location>
</feature>
<dbReference type="InterPro" id="IPR048015">
    <property type="entry name" value="NTP-PPase_MazG-like_N"/>
</dbReference>